<sequence length="281" mass="31225">MAHRICCPSRRSEELTPELPCRAPMTLDGTLTFAFLPEDHPHGRRFHLSPVDMGILKSPRITDKIRLKMSKKSSRTLKKELDRLAEPPYNEDAHILTSTEVLEIAGPGQLGIDGTRDFNHSSDHVPPRTTQRFGSLDLTAGESTGRNIVSSPSIYSRSQSRVEEAPHQDIGTPTGRKLASAADTQGMSYRSILPRQPSMTTLTFPRSHSRQLSNMQPPQPISKHAHHFSVHSRTWSGSTESTILRRLEQSAFDCPPDSSVVAENRWSPPTNKHKLSAKVSG</sequence>
<organism evidence="2 3">
    <name type="scientific">Cercospora beticola</name>
    <name type="common">Sugarbeet leaf spot fungus</name>
    <dbReference type="NCBI Taxonomy" id="122368"/>
    <lineage>
        <taxon>Eukaryota</taxon>
        <taxon>Fungi</taxon>
        <taxon>Dikarya</taxon>
        <taxon>Ascomycota</taxon>
        <taxon>Pezizomycotina</taxon>
        <taxon>Dothideomycetes</taxon>
        <taxon>Dothideomycetidae</taxon>
        <taxon>Mycosphaerellales</taxon>
        <taxon>Mycosphaerellaceae</taxon>
        <taxon>Cercospora</taxon>
    </lineage>
</organism>
<proteinExistence type="predicted"/>
<protein>
    <submittedName>
        <fullName evidence="2">Uncharacterized protein</fullName>
    </submittedName>
</protein>
<feature type="region of interest" description="Disordered" evidence="1">
    <location>
        <begin position="143"/>
        <end position="176"/>
    </location>
</feature>
<comment type="caution">
    <text evidence="2">The sequence shown here is derived from an EMBL/GenBank/DDBJ whole genome shotgun (WGS) entry which is preliminary data.</text>
</comment>
<feature type="region of interest" description="Disordered" evidence="1">
    <location>
        <begin position="255"/>
        <end position="281"/>
    </location>
</feature>
<reference evidence="2 3" key="1">
    <citation type="submission" date="2015-10" db="EMBL/GenBank/DDBJ databases">
        <title>The cercosporin biosynthetic gene cluster was horizontally transferred to several fungal lineages and shown to be expanded in Cercospora beticola based on microsynteny with recipient genomes.</title>
        <authorList>
            <person name="De Jonge R."/>
            <person name="Ebert M.K."/>
            <person name="Suttle J.C."/>
            <person name="Jurick Ii W.M."/>
            <person name="Secor G.A."/>
            <person name="Thomma B.P."/>
            <person name="Van De Peer Y."/>
            <person name="Bolton M.D."/>
        </authorList>
    </citation>
    <scope>NUCLEOTIDE SEQUENCE [LARGE SCALE GENOMIC DNA]</scope>
    <source>
        <strain evidence="2 3">09-40</strain>
    </source>
</reference>
<accession>A0A2G5ICA9</accession>
<feature type="compositionally biased region" description="Low complexity" evidence="1">
    <location>
        <begin position="150"/>
        <end position="159"/>
    </location>
</feature>
<name>A0A2G5ICA9_CERBT</name>
<dbReference type="OrthoDB" id="3647664at2759"/>
<evidence type="ECO:0000313" key="2">
    <source>
        <dbReference type="EMBL" id="PIB02164.1"/>
    </source>
</evidence>
<feature type="compositionally biased region" description="Basic residues" evidence="1">
    <location>
        <begin position="271"/>
        <end position="281"/>
    </location>
</feature>
<evidence type="ECO:0000313" key="3">
    <source>
        <dbReference type="Proteomes" id="UP000230605"/>
    </source>
</evidence>
<dbReference type="AlphaFoldDB" id="A0A2G5ICA9"/>
<dbReference type="EMBL" id="LKMD01000100">
    <property type="protein sequence ID" value="PIB02164.1"/>
    <property type="molecule type" value="Genomic_DNA"/>
</dbReference>
<gene>
    <name evidence="2" type="ORF">CB0940_00884</name>
</gene>
<evidence type="ECO:0000256" key="1">
    <source>
        <dbReference type="SAM" id="MobiDB-lite"/>
    </source>
</evidence>
<dbReference type="Proteomes" id="UP000230605">
    <property type="component" value="Chromosome 1"/>
</dbReference>